<feature type="active site" description="Nucleophile" evidence="3">
    <location>
        <position position="107"/>
    </location>
</feature>
<keyword evidence="1" id="KW-0378">Hydrolase</keyword>
<organism evidence="5 6">
    <name type="scientific">Elasticomyces elasticus</name>
    <dbReference type="NCBI Taxonomy" id="574655"/>
    <lineage>
        <taxon>Eukaryota</taxon>
        <taxon>Fungi</taxon>
        <taxon>Dikarya</taxon>
        <taxon>Ascomycota</taxon>
        <taxon>Pezizomycotina</taxon>
        <taxon>Dothideomycetes</taxon>
        <taxon>Dothideomycetidae</taxon>
        <taxon>Mycosphaerellales</taxon>
        <taxon>Teratosphaeriaceae</taxon>
        <taxon>Elasticomyces</taxon>
    </lineage>
</organism>
<evidence type="ECO:0000256" key="4">
    <source>
        <dbReference type="PIRSR" id="PIRSR000894-2"/>
    </source>
</evidence>
<reference evidence="5" key="1">
    <citation type="submission" date="2023-08" db="EMBL/GenBank/DDBJ databases">
        <title>Black Yeasts Isolated from many extreme environments.</title>
        <authorList>
            <person name="Coleine C."/>
            <person name="Stajich J.E."/>
            <person name="Selbmann L."/>
        </authorList>
    </citation>
    <scope>NUCLEOTIDE SEQUENCE</scope>
    <source>
        <strain evidence="5">CCFEE 5810</strain>
    </source>
</reference>
<gene>
    <name evidence="5" type="ORF">LTR97_003007</name>
</gene>
<dbReference type="PANTHER" id="PTHR20963:SF18">
    <property type="entry name" value="ACID PHOSPHATASE PHO11-RELATED"/>
    <property type="match status" value="1"/>
</dbReference>
<comment type="caution">
    <text evidence="5">The sequence shown here is derived from an EMBL/GenBank/DDBJ whole genome shotgun (WGS) entry which is preliminary data.</text>
</comment>
<dbReference type="GO" id="GO:0009277">
    <property type="term" value="C:fungal-type cell wall"/>
    <property type="evidence" value="ECO:0007669"/>
    <property type="project" value="TreeGrafter"/>
</dbReference>
<evidence type="ECO:0000256" key="2">
    <source>
        <dbReference type="ARBA" id="ARBA00023180"/>
    </source>
</evidence>
<keyword evidence="2" id="KW-0325">Glycoprotein</keyword>
<dbReference type="InterPro" id="IPR029033">
    <property type="entry name" value="His_PPase_superfam"/>
</dbReference>
<evidence type="ECO:0000313" key="5">
    <source>
        <dbReference type="EMBL" id="KAK5703994.1"/>
    </source>
</evidence>
<sequence length="515" mass="57589">MAAWLAMIFPTIALLIAAVLYPYSYAITGVSAADLLQHLYERPLQQAVSTVEPADGSTLTVAKEEWDIRYHMGGNSPWIPKINGTIAGGIDPPLGCRIDQVHVMARHAERYPTTLSGIRMLELFQHIQHANVTLQGDLAFANDWNFFMRDLEHLENLVATGPNAGTLEAFETGVKLRTRYEHLLEEAVARNQTNFWASDSKRVLETAGYFGAGFFGLDWKNLARLHVVPESEDRGGDTLTPGRTCFKYSNNADGHGHAYGVRMWSQWRESYMFAIIERLSRVNPGITLSENEVYSMQELCGFELIAKGSSKWCNVFTHDEWEQFEYARDVLHYYRTGPGNPYSTTMGWLWLNATASLLRKGAEEAGPLFFTFVHDGDIIPMFTALGLYEDDDLPVSRMSTNRTFRTSDIVPMGGRIIFERLACPAAQACWNKAELGYPNMVYCEPYDAAKEDNFVRINVNDGIVALPGCNSGPGSSCPLAEFMQRVKERGEQAGSFRKTCGLPKDAKGGISFLHQ</sequence>
<evidence type="ECO:0000256" key="1">
    <source>
        <dbReference type="ARBA" id="ARBA00022801"/>
    </source>
</evidence>
<evidence type="ECO:0008006" key="7">
    <source>
        <dbReference type="Google" id="ProtNLM"/>
    </source>
</evidence>
<feature type="disulfide bond" evidence="4">
    <location>
        <begin position="469"/>
        <end position="477"/>
    </location>
</feature>
<proteinExistence type="predicted"/>
<evidence type="ECO:0000256" key="3">
    <source>
        <dbReference type="PIRSR" id="PIRSR000894-1"/>
    </source>
</evidence>
<dbReference type="Gene3D" id="3.40.50.1240">
    <property type="entry name" value="Phosphoglycerate mutase-like"/>
    <property type="match status" value="1"/>
</dbReference>
<protein>
    <recommendedName>
        <fullName evidence="7">3-phytase</fullName>
    </recommendedName>
</protein>
<dbReference type="InterPro" id="IPR000560">
    <property type="entry name" value="His_Pase_clade-2"/>
</dbReference>
<dbReference type="GO" id="GO:0003993">
    <property type="term" value="F:acid phosphatase activity"/>
    <property type="evidence" value="ECO:0007669"/>
    <property type="project" value="TreeGrafter"/>
</dbReference>
<dbReference type="InterPro" id="IPR016274">
    <property type="entry name" value="Histidine_acid_Pase_euk"/>
</dbReference>
<evidence type="ECO:0000313" key="6">
    <source>
        <dbReference type="Proteomes" id="UP001310594"/>
    </source>
</evidence>
<dbReference type="Pfam" id="PF00328">
    <property type="entry name" value="His_Phos_2"/>
    <property type="match status" value="1"/>
</dbReference>
<dbReference type="PANTHER" id="PTHR20963">
    <property type="entry name" value="MULTIPLE INOSITOL POLYPHOSPHATE PHOSPHATASE-RELATED"/>
    <property type="match status" value="1"/>
</dbReference>
<feature type="disulfide bond" evidence="4">
    <location>
        <begin position="300"/>
        <end position="313"/>
    </location>
</feature>
<dbReference type="AlphaFoldDB" id="A0AAN8A482"/>
<dbReference type="SUPFAM" id="SSF53254">
    <property type="entry name" value="Phosphoglycerate mutase-like"/>
    <property type="match status" value="1"/>
</dbReference>
<name>A0AAN8A482_9PEZI</name>
<feature type="disulfide bond" evidence="4">
    <location>
        <begin position="96"/>
        <end position="423"/>
    </location>
</feature>
<dbReference type="Proteomes" id="UP001310594">
    <property type="component" value="Unassembled WGS sequence"/>
</dbReference>
<dbReference type="EMBL" id="JAVRQU010000004">
    <property type="protein sequence ID" value="KAK5703994.1"/>
    <property type="molecule type" value="Genomic_DNA"/>
</dbReference>
<feature type="active site" description="Proton donor" evidence="3">
    <location>
        <position position="375"/>
    </location>
</feature>
<dbReference type="PIRSF" id="PIRSF000894">
    <property type="entry name" value="Acid_phosphatase"/>
    <property type="match status" value="1"/>
</dbReference>
<keyword evidence="4" id="KW-1015">Disulfide bond</keyword>
<accession>A0AAN8A482</accession>
<dbReference type="CDD" id="cd07061">
    <property type="entry name" value="HP_HAP_like"/>
    <property type="match status" value="1"/>
</dbReference>